<feature type="compositionally biased region" description="Low complexity" evidence="1">
    <location>
        <begin position="326"/>
        <end position="338"/>
    </location>
</feature>
<accession>A0A6B2L707</accession>
<feature type="compositionally biased region" description="Polar residues" evidence="1">
    <location>
        <begin position="315"/>
        <end position="324"/>
    </location>
</feature>
<organism evidence="2">
    <name type="scientific">Arcella intermedia</name>
    <dbReference type="NCBI Taxonomy" id="1963864"/>
    <lineage>
        <taxon>Eukaryota</taxon>
        <taxon>Amoebozoa</taxon>
        <taxon>Tubulinea</taxon>
        <taxon>Elardia</taxon>
        <taxon>Arcellinida</taxon>
        <taxon>Sphaerothecina</taxon>
        <taxon>Arcellidae</taxon>
        <taxon>Arcella</taxon>
    </lineage>
</organism>
<name>A0A6B2L707_9EUKA</name>
<evidence type="ECO:0000313" key="2">
    <source>
        <dbReference type="EMBL" id="NDV32746.1"/>
    </source>
</evidence>
<feature type="compositionally biased region" description="Basic residues" evidence="1">
    <location>
        <begin position="135"/>
        <end position="151"/>
    </location>
</feature>
<dbReference type="AlphaFoldDB" id="A0A6B2L707"/>
<feature type="region of interest" description="Disordered" evidence="1">
    <location>
        <begin position="302"/>
        <end position="363"/>
    </location>
</feature>
<reference evidence="2" key="1">
    <citation type="journal article" date="2020" name="J. Eukaryot. Microbiol.">
        <title>De novo Sequencing, Assembly and Annotation of the Transcriptome for the Free-Living Testate Amoeba Arcella intermedia.</title>
        <authorList>
            <person name="Ribeiro G.M."/>
            <person name="Porfirio-Sousa A.L."/>
            <person name="Maurer-Alcala X.X."/>
            <person name="Katz L.A."/>
            <person name="Lahr D.J.G."/>
        </authorList>
    </citation>
    <scope>NUCLEOTIDE SEQUENCE</scope>
</reference>
<feature type="region of interest" description="Disordered" evidence="1">
    <location>
        <begin position="129"/>
        <end position="154"/>
    </location>
</feature>
<protein>
    <submittedName>
        <fullName evidence="2">Uncharacterized protein</fullName>
    </submittedName>
</protein>
<dbReference type="EMBL" id="GIBP01003777">
    <property type="protein sequence ID" value="NDV32746.1"/>
    <property type="molecule type" value="Transcribed_RNA"/>
</dbReference>
<sequence length="377" mass="43291">MYEPDVPLPKLHTSDGMVLEVHVLSQYLTKENPRLNIVHHAPTRPHRNTRLWLPLKYSAESDIVAILHHCGKYVMHDSVPNDRFGVRALMRISVSDEDSSGLINQPSKTVCLTVEHVYIMDKPNPTTELLISKRDQRKKRRGNRGGANRKKNTIDDQDQFGFQGVLFPSTIILYNLSQEPCLKYDFNLICDRGVNCTHWTSFKLKSTVLFLENFNNRFELSREEFPLSTGFDAYRWAKVLKPFHLTRDLLSKVNVPLPNEYIDIIHQNLDFSDIRWGYDSVIIQCNEYKISKMFWYETHKTTNNNPSESERNSPALTNEDSPNAMSLLNSSPSCDSSSTTVLPVTPAPLNETNDANNHFEKPNPEITNLSIQQIPTF</sequence>
<evidence type="ECO:0000256" key="1">
    <source>
        <dbReference type="SAM" id="MobiDB-lite"/>
    </source>
</evidence>
<proteinExistence type="predicted"/>